<keyword evidence="4 6" id="KW-0238">DNA-binding</keyword>
<dbReference type="PANTHER" id="PTHR30055:SF175">
    <property type="entry name" value="HTH-TYPE TRANSCRIPTIONAL REPRESSOR KSTR2"/>
    <property type="match status" value="1"/>
</dbReference>
<keyword evidence="9" id="KW-1185">Reference proteome</keyword>
<dbReference type="GO" id="GO:0003700">
    <property type="term" value="F:DNA-binding transcription factor activity"/>
    <property type="evidence" value="ECO:0007669"/>
    <property type="project" value="TreeGrafter"/>
</dbReference>
<dbReference type="RefSeq" id="WP_231929479.1">
    <property type="nucleotide sequence ID" value="NZ_LT607754.1"/>
</dbReference>
<evidence type="ECO:0000256" key="1">
    <source>
        <dbReference type="ARBA" id="ARBA00022491"/>
    </source>
</evidence>
<dbReference type="InterPro" id="IPR036250">
    <property type="entry name" value="AcylCo_DH-like_C"/>
</dbReference>
<dbReference type="SUPFAM" id="SSF47203">
    <property type="entry name" value="Acyl-CoA dehydrogenase C-terminal domain-like"/>
    <property type="match status" value="1"/>
</dbReference>
<evidence type="ECO:0000256" key="6">
    <source>
        <dbReference type="PROSITE-ProRule" id="PRU00335"/>
    </source>
</evidence>
<organism evidence="8 9">
    <name type="scientific">Micromonospora inositola</name>
    <dbReference type="NCBI Taxonomy" id="47865"/>
    <lineage>
        <taxon>Bacteria</taxon>
        <taxon>Bacillati</taxon>
        <taxon>Actinomycetota</taxon>
        <taxon>Actinomycetes</taxon>
        <taxon>Micromonosporales</taxon>
        <taxon>Micromonosporaceae</taxon>
        <taxon>Micromonospora</taxon>
    </lineage>
</organism>
<protein>
    <submittedName>
        <fullName evidence="8">Transcriptional regulator, TetR family</fullName>
    </submittedName>
</protein>
<dbReference type="PROSITE" id="PS01081">
    <property type="entry name" value="HTH_TETR_1"/>
    <property type="match status" value="1"/>
</dbReference>
<dbReference type="InterPro" id="IPR050109">
    <property type="entry name" value="HTH-type_TetR-like_transc_reg"/>
</dbReference>
<dbReference type="GO" id="GO:0016627">
    <property type="term" value="F:oxidoreductase activity, acting on the CH-CH group of donors"/>
    <property type="evidence" value="ECO:0007669"/>
    <property type="project" value="InterPro"/>
</dbReference>
<feature type="DNA-binding region" description="H-T-H motif" evidence="6">
    <location>
        <begin position="30"/>
        <end position="49"/>
    </location>
</feature>
<dbReference type="Pfam" id="PF00441">
    <property type="entry name" value="Acyl-CoA_dh_1"/>
    <property type="match status" value="1"/>
</dbReference>
<evidence type="ECO:0000256" key="2">
    <source>
        <dbReference type="ARBA" id="ARBA00022630"/>
    </source>
</evidence>
<dbReference type="Proteomes" id="UP000198221">
    <property type="component" value="Chromosome I"/>
</dbReference>
<feature type="domain" description="HTH tetR-type" evidence="7">
    <location>
        <begin position="7"/>
        <end position="67"/>
    </location>
</feature>
<dbReference type="PROSITE" id="PS50977">
    <property type="entry name" value="HTH_TETR_2"/>
    <property type="match status" value="1"/>
</dbReference>
<keyword evidence="3" id="KW-0805">Transcription regulation</keyword>
<evidence type="ECO:0000256" key="5">
    <source>
        <dbReference type="ARBA" id="ARBA00023163"/>
    </source>
</evidence>
<keyword evidence="5" id="KW-0804">Transcription</keyword>
<evidence type="ECO:0000256" key="4">
    <source>
        <dbReference type="ARBA" id="ARBA00023125"/>
    </source>
</evidence>
<accession>A0A1C5JT58</accession>
<evidence type="ECO:0000256" key="3">
    <source>
        <dbReference type="ARBA" id="ARBA00023015"/>
    </source>
</evidence>
<dbReference type="AlphaFoldDB" id="A0A1C5JT58"/>
<name>A0A1C5JT58_9ACTN</name>
<proteinExistence type="predicted"/>
<keyword evidence="1" id="KW-0678">Repressor</keyword>
<evidence type="ECO:0000259" key="7">
    <source>
        <dbReference type="PROSITE" id="PS50977"/>
    </source>
</evidence>
<dbReference type="InterPro" id="IPR023772">
    <property type="entry name" value="DNA-bd_HTH_TetR-type_CS"/>
</dbReference>
<dbReference type="Pfam" id="PF00440">
    <property type="entry name" value="TetR_N"/>
    <property type="match status" value="1"/>
</dbReference>
<dbReference type="PRINTS" id="PR00455">
    <property type="entry name" value="HTHTETR"/>
</dbReference>
<gene>
    <name evidence="8" type="ORF">GA0070613_5307</name>
</gene>
<dbReference type="PANTHER" id="PTHR30055">
    <property type="entry name" value="HTH-TYPE TRANSCRIPTIONAL REGULATOR RUTR"/>
    <property type="match status" value="1"/>
</dbReference>
<sequence length="138" mass="15468">MGRTGDEALPQRLLAVATRLFAEKGFEKTSVQEIVEAAGVTKGAMYHYFAGKDDLLQEIYERLLRTQRERLEATMAEAQPVARRLHGAAGLSEDFSLAGAYARLRTVRFADGPEEVHKNALARHELRWQASARQDIRA</sequence>
<dbReference type="GO" id="GO:0000976">
    <property type="term" value="F:transcription cis-regulatory region binding"/>
    <property type="evidence" value="ECO:0007669"/>
    <property type="project" value="TreeGrafter"/>
</dbReference>
<dbReference type="Gene3D" id="1.10.10.60">
    <property type="entry name" value="Homeodomain-like"/>
    <property type="match status" value="1"/>
</dbReference>
<keyword evidence="2" id="KW-0285">Flavoprotein</keyword>
<dbReference type="InterPro" id="IPR009057">
    <property type="entry name" value="Homeodomain-like_sf"/>
</dbReference>
<dbReference type="InterPro" id="IPR009075">
    <property type="entry name" value="AcylCo_DH/oxidase_C"/>
</dbReference>
<dbReference type="SUPFAM" id="SSF46689">
    <property type="entry name" value="Homeodomain-like"/>
    <property type="match status" value="1"/>
</dbReference>
<evidence type="ECO:0000313" key="9">
    <source>
        <dbReference type="Proteomes" id="UP000198221"/>
    </source>
</evidence>
<dbReference type="InterPro" id="IPR001647">
    <property type="entry name" value="HTH_TetR"/>
</dbReference>
<dbReference type="EMBL" id="LT607754">
    <property type="protein sequence ID" value="SCG73439.1"/>
    <property type="molecule type" value="Genomic_DNA"/>
</dbReference>
<evidence type="ECO:0000313" key="8">
    <source>
        <dbReference type="EMBL" id="SCG73439.1"/>
    </source>
</evidence>
<dbReference type="Gene3D" id="1.20.140.10">
    <property type="entry name" value="Butyryl-CoA Dehydrogenase, subunit A, domain 3"/>
    <property type="match status" value="1"/>
</dbReference>
<reference evidence="9" key="1">
    <citation type="submission" date="2016-06" db="EMBL/GenBank/DDBJ databases">
        <authorList>
            <person name="Varghese N."/>
            <person name="Submissions Spin"/>
        </authorList>
    </citation>
    <scope>NUCLEOTIDE SEQUENCE [LARGE SCALE GENOMIC DNA]</scope>
    <source>
        <strain evidence="9">DSM 43819</strain>
    </source>
</reference>